<dbReference type="PANTHER" id="PTHR33119:SF1">
    <property type="entry name" value="FE2OG DIOXYGENASE DOMAIN-CONTAINING PROTEIN"/>
    <property type="match status" value="1"/>
</dbReference>
<sequence length="117" mass="13820">MAKWRRLNWFHYPEPGISFTYEDWKLGKTANPILGPWNLEDQLFKPPRDHDYYQVSLEKQFRAHGLQIIVRVFSIDLTPDAPRYLGEDEFHVDGMLNEHIVATAGYSSTRGKWRVLE</sequence>
<dbReference type="GeneID" id="37077670"/>
<dbReference type="AlphaFoldDB" id="A0A318ZAY9"/>
<dbReference type="STRING" id="1450539.A0A318ZAY9"/>
<feature type="domain" description="DUF4246" evidence="1">
    <location>
        <begin position="10"/>
        <end position="106"/>
    </location>
</feature>
<reference evidence="2 3" key="1">
    <citation type="submission" date="2016-12" db="EMBL/GenBank/DDBJ databases">
        <title>The genomes of Aspergillus section Nigri reveals drivers in fungal speciation.</title>
        <authorList>
            <consortium name="DOE Joint Genome Institute"/>
            <person name="Vesth T.C."/>
            <person name="Nybo J."/>
            <person name="Theobald S."/>
            <person name="Brandl J."/>
            <person name="Frisvad J.C."/>
            <person name="Nielsen K.F."/>
            <person name="Lyhne E.K."/>
            <person name="Kogle M.E."/>
            <person name="Kuo A."/>
            <person name="Riley R."/>
            <person name="Clum A."/>
            <person name="Nolan M."/>
            <person name="Lipzen A."/>
            <person name="Salamov A."/>
            <person name="Henrissat B."/>
            <person name="Wiebenga A."/>
            <person name="De Vries R.P."/>
            <person name="Grigoriev I.V."/>
            <person name="Mortensen U.H."/>
            <person name="Andersen M.R."/>
            <person name="Baker S.E."/>
        </authorList>
    </citation>
    <scope>NUCLEOTIDE SEQUENCE [LARGE SCALE GENOMIC DNA]</scope>
    <source>
        <strain evidence="2 3">JOP 1030-1</strain>
    </source>
</reference>
<gene>
    <name evidence="2" type="ORF">BP01DRAFT_367151</name>
</gene>
<dbReference type="InterPro" id="IPR025340">
    <property type="entry name" value="DUF4246"/>
</dbReference>
<proteinExistence type="predicted"/>
<evidence type="ECO:0000313" key="3">
    <source>
        <dbReference type="Proteomes" id="UP000248349"/>
    </source>
</evidence>
<evidence type="ECO:0000313" key="2">
    <source>
        <dbReference type="EMBL" id="PYH43627.1"/>
    </source>
</evidence>
<organism evidence="2 3">
    <name type="scientific">Aspergillus saccharolyticus JOP 1030-1</name>
    <dbReference type="NCBI Taxonomy" id="1450539"/>
    <lineage>
        <taxon>Eukaryota</taxon>
        <taxon>Fungi</taxon>
        <taxon>Dikarya</taxon>
        <taxon>Ascomycota</taxon>
        <taxon>Pezizomycotina</taxon>
        <taxon>Eurotiomycetes</taxon>
        <taxon>Eurotiomycetidae</taxon>
        <taxon>Eurotiales</taxon>
        <taxon>Aspergillaceae</taxon>
        <taxon>Aspergillus</taxon>
        <taxon>Aspergillus subgen. Circumdati</taxon>
    </lineage>
</organism>
<dbReference type="RefSeq" id="XP_025429609.1">
    <property type="nucleotide sequence ID" value="XM_025576441.1"/>
</dbReference>
<dbReference type="Proteomes" id="UP000248349">
    <property type="component" value="Unassembled WGS sequence"/>
</dbReference>
<dbReference type="PANTHER" id="PTHR33119">
    <property type="entry name" value="IFI3P"/>
    <property type="match status" value="1"/>
</dbReference>
<dbReference type="InterPro" id="IPR049192">
    <property type="entry name" value="DUF4246_C"/>
</dbReference>
<dbReference type="OrthoDB" id="415532at2759"/>
<evidence type="ECO:0000259" key="1">
    <source>
        <dbReference type="Pfam" id="PF14033"/>
    </source>
</evidence>
<keyword evidence="3" id="KW-1185">Reference proteome</keyword>
<protein>
    <recommendedName>
        <fullName evidence="1">DUF4246 domain-containing protein</fullName>
    </recommendedName>
</protein>
<name>A0A318ZAY9_9EURO</name>
<accession>A0A318ZAY9</accession>
<dbReference type="Pfam" id="PF14033">
    <property type="entry name" value="DUF4246"/>
    <property type="match status" value="1"/>
</dbReference>
<dbReference type="EMBL" id="KZ821242">
    <property type="protein sequence ID" value="PYH43627.1"/>
    <property type="molecule type" value="Genomic_DNA"/>
</dbReference>